<dbReference type="PANTHER" id="PTHR48414">
    <property type="entry name" value="POP5 HOMOLOG, RIBONUCLEASE P_MRP SUBUNIT"/>
    <property type="match status" value="1"/>
</dbReference>
<dbReference type="VEuPathDB" id="FungiDB:CAGL0M11836g"/>
<dbReference type="GO" id="GO:0000294">
    <property type="term" value="P:nuclear-transcribed mRNA catabolic process, RNase MRP-dependent"/>
    <property type="evidence" value="ECO:0007669"/>
    <property type="project" value="EnsemblFungi"/>
</dbReference>
<dbReference type="GO" id="GO:0000172">
    <property type="term" value="C:ribonuclease MRP complex"/>
    <property type="evidence" value="ECO:0007669"/>
    <property type="project" value="EnsemblFungi"/>
</dbReference>
<dbReference type="GO" id="GO:0000447">
    <property type="term" value="P:endonucleolytic cleavage in ITS1 to separate SSU-rRNA from 5.8S rRNA and LSU-rRNA from tricistronic rRNA transcript (SSU-rRNA, 5.8S rRNA, LSU-rRNA)"/>
    <property type="evidence" value="ECO:0007669"/>
    <property type="project" value="EnsemblFungi"/>
</dbReference>
<evidence type="ECO:0000256" key="5">
    <source>
        <dbReference type="ARBA" id="ARBA00022552"/>
    </source>
</evidence>
<evidence type="ECO:0000256" key="3">
    <source>
        <dbReference type="ARBA" id="ARBA00010800"/>
    </source>
</evidence>
<dbReference type="PIRSF" id="PIRSF023803">
    <property type="entry name" value="Ribonuclease_P_prd"/>
    <property type="match status" value="1"/>
</dbReference>
<dbReference type="KEGG" id="cgr:2891251"/>
<comment type="catalytic activity">
    <reaction evidence="1 11">
        <text>Endonucleolytic cleavage of RNA, removing 5'-extranucleotides from tRNA precursor.</text>
        <dbReference type="EC" id="3.1.26.5"/>
    </reaction>
</comment>
<keyword evidence="6 11" id="KW-0819">tRNA processing</keyword>
<comment type="function">
    <text evidence="10">Component of ribonuclease P, a protein complex that generates mature tRNA molecules by cleaving their 5'-ends. Also a component of RNase MRP, which cleaves pre-rRNA sequences.</text>
</comment>
<evidence type="ECO:0000256" key="7">
    <source>
        <dbReference type="ARBA" id="ARBA00022801"/>
    </source>
</evidence>
<dbReference type="GO" id="GO:0004526">
    <property type="term" value="F:ribonuclease P activity"/>
    <property type="evidence" value="ECO:0007669"/>
    <property type="project" value="UniProtKB-EC"/>
</dbReference>
<dbReference type="GO" id="GO:0033204">
    <property type="term" value="F:ribonuclease P RNA binding"/>
    <property type="evidence" value="ECO:0007669"/>
    <property type="project" value="InterPro"/>
</dbReference>
<evidence type="ECO:0000256" key="8">
    <source>
        <dbReference type="ARBA" id="ARBA00023242"/>
    </source>
</evidence>
<dbReference type="PANTHER" id="PTHR48414:SF1">
    <property type="entry name" value="POP5 HOMOLOG, RIBONUCLEASE P_MRP SUBUNIT"/>
    <property type="match status" value="1"/>
</dbReference>
<dbReference type="SUPFAM" id="SSF160350">
    <property type="entry name" value="Rnp2-like"/>
    <property type="match status" value="1"/>
</dbReference>
<organism evidence="13 14">
    <name type="scientific">Candida glabrata (strain ATCC 2001 / BCRC 20586 / JCM 3761 / NBRC 0622 / NRRL Y-65 / CBS 138)</name>
    <name type="common">Yeast</name>
    <name type="synonym">Nakaseomyces glabratus</name>
    <dbReference type="NCBI Taxonomy" id="284593"/>
    <lineage>
        <taxon>Eukaryota</taxon>
        <taxon>Fungi</taxon>
        <taxon>Dikarya</taxon>
        <taxon>Ascomycota</taxon>
        <taxon>Saccharomycotina</taxon>
        <taxon>Saccharomycetes</taxon>
        <taxon>Saccharomycetales</taxon>
        <taxon>Saccharomycetaceae</taxon>
        <taxon>Nakaseomyces</taxon>
    </lineage>
</organism>
<dbReference type="FunCoup" id="Q6FIT8">
    <property type="interactions" value="308"/>
</dbReference>
<evidence type="ECO:0000256" key="1">
    <source>
        <dbReference type="ARBA" id="ARBA00000928"/>
    </source>
</evidence>
<dbReference type="GO" id="GO:0034965">
    <property type="term" value="P:intronic box C/D snoRNA processing"/>
    <property type="evidence" value="ECO:0007669"/>
    <property type="project" value="EnsemblFungi"/>
</dbReference>
<proteinExistence type="inferred from homology"/>
<dbReference type="InterPro" id="IPR038085">
    <property type="entry name" value="Rnp2-like_sf"/>
</dbReference>
<keyword evidence="7" id="KW-0378">Hydrolase</keyword>
<dbReference type="InterPro" id="IPR002759">
    <property type="entry name" value="Pop5/Rpp14/Rnp2-like"/>
</dbReference>
<dbReference type="InParanoid" id="Q6FIT8"/>
<evidence type="ECO:0000256" key="10">
    <source>
        <dbReference type="ARBA" id="ARBA00055200"/>
    </source>
</evidence>
<comment type="similarity">
    <text evidence="3 11">Belongs to the eukaryotic/archaeal RNase P protein component 2 family.</text>
</comment>
<dbReference type="EC" id="3.1.26.5" evidence="4 11"/>
<name>Q6FIT8_CANGA</name>
<dbReference type="GO" id="GO:0001682">
    <property type="term" value="P:tRNA 5'-leader removal"/>
    <property type="evidence" value="ECO:0007669"/>
    <property type="project" value="EnsemblFungi"/>
</dbReference>
<evidence type="ECO:0000256" key="9">
    <source>
        <dbReference type="ARBA" id="ARBA00044198"/>
    </source>
</evidence>
<evidence type="ECO:0000256" key="2">
    <source>
        <dbReference type="ARBA" id="ARBA00004123"/>
    </source>
</evidence>
<evidence type="ECO:0000256" key="11">
    <source>
        <dbReference type="PIRNR" id="PIRNR023803"/>
    </source>
</evidence>
<keyword evidence="5" id="KW-0698">rRNA processing</keyword>
<evidence type="ECO:0000313" key="14">
    <source>
        <dbReference type="Proteomes" id="UP000002428"/>
    </source>
</evidence>
<dbReference type="GO" id="GO:0005655">
    <property type="term" value="C:nucleolar ribonuclease P complex"/>
    <property type="evidence" value="ECO:0007669"/>
    <property type="project" value="EnsemblFungi"/>
</dbReference>
<dbReference type="EMBL" id="CR380959">
    <property type="protein sequence ID" value="CAG62836.1"/>
    <property type="molecule type" value="Genomic_DNA"/>
</dbReference>
<sequence>MVRLKSRYVLFEIIYPPESMAEAELDRMDDVMMGFHKSTRNYHEINSKTILQEIRRVVQYNFGDLGSGQLTSLLHLKYFSNATSTGILRCHREDLNILLTTLALVNKIGDCEGIILNPVKVSGTIKKLEQYAIRRNHNFINALKRFELNKMKISEMNMESSTFENEIRDIPMDSEDN</sequence>
<dbReference type="Pfam" id="PF01900">
    <property type="entry name" value="RNase_P_Rpp14"/>
    <property type="match status" value="1"/>
</dbReference>
<comment type="subcellular location">
    <subcellularLocation>
        <location evidence="2">Nucleus</location>
    </subcellularLocation>
</comment>
<dbReference type="CGD" id="CAL0136697">
    <property type="gene designation" value="CAGL0M11836g"/>
</dbReference>
<dbReference type="eggNOG" id="KOG4639">
    <property type="taxonomic scope" value="Eukaryota"/>
</dbReference>
<dbReference type="Proteomes" id="UP000002428">
    <property type="component" value="Chromosome M"/>
</dbReference>
<accession>Q6FIT8</accession>
<dbReference type="Gene3D" id="3.30.70.3250">
    <property type="entry name" value="Ribonuclease P, Pop5 subunit"/>
    <property type="match status" value="1"/>
</dbReference>
<evidence type="ECO:0000313" key="13">
    <source>
        <dbReference type="EMBL" id="CAG62836.1"/>
    </source>
</evidence>
<evidence type="ECO:0000256" key="6">
    <source>
        <dbReference type="ARBA" id="ARBA00022694"/>
    </source>
</evidence>
<dbReference type="GO" id="GO:0000171">
    <property type="term" value="F:ribonuclease MRP activity"/>
    <property type="evidence" value="ECO:0007669"/>
    <property type="project" value="EnsemblFungi"/>
</dbReference>
<reference evidence="13 14" key="1">
    <citation type="journal article" date="2004" name="Nature">
        <title>Genome evolution in yeasts.</title>
        <authorList>
            <consortium name="Genolevures"/>
            <person name="Dujon B."/>
            <person name="Sherman D."/>
            <person name="Fischer G."/>
            <person name="Durrens P."/>
            <person name="Casaregola S."/>
            <person name="Lafontaine I."/>
            <person name="de Montigny J."/>
            <person name="Marck C."/>
            <person name="Neuveglise C."/>
            <person name="Talla E."/>
            <person name="Goffard N."/>
            <person name="Frangeul L."/>
            <person name="Aigle M."/>
            <person name="Anthouard V."/>
            <person name="Babour A."/>
            <person name="Barbe V."/>
            <person name="Barnay S."/>
            <person name="Blanchin S."/>
            <person name="Beckerich J.M."/>
            <person name="Beyne E."/>
            <person name="Bleykasten C."/>
            <person name="Boisrame A."/>
            <person name="Boyer J."/>
            <person name="Cattolico L."/>
            <person name="Confanioleri F."/>
            <person name="de Daruvar A."/>
            <person name="Despons L."/>
            <person name="Fabre E."/>
            <person name="Fairhead C."/>
            <person name="Ferry-Dumazet H."/>
            <person name="Groppi A."/>
            <person name="Hantraye F."/>
            <person name="Hennequin C."/>
            <person name="Jauniaux N."/>
            <person name="Joyet P."/>
            <person name="Kachouri R."/>
            <person name="Kerrest A."/>
            <person name="Koszul R."/>
            <person name="Lemaire M."/>
            <person name="Lesur I."/>
            <person name="Ma L."/>
            <person name="Muller H."/>
            <person name="Nicaud J.M."/>
            <person name="Nikolski M."/>
            <person name="Oztas S."/>
            <person name="Ozier-Kalogeropoulos O."/>
            <person name="Pellenz S."/>
            <person name="Potier S."/>
            <person name="Richard G.F."/>
            <person name="Straub M.L."/>
            <person name="Suleau A."/>
            <person name="Swennene D."/>
            <person name="Tekaia F."/>
            <person name="Wesolowski-Louvel M."/>
            <person name="Westhof E."/>
            <person name="Wirth B."/>
            <person name="Zeniou-Meyer M."/>
            <person name="Zivanovic I."/>
            <person name="Bolotin-Fukuhara M."/>
            <person name="Thierry A."/>
            <person name="Bouchier C."/>
            <person name="Caudron B."/>
            <person name="Scarpelli C."/>
            <person name="Gaillardin C."/>
            <person name="Weissenbach J."/>
            <person name="Wincker P."/>
            <person name="Souciet J.L."/>
        </authorList>
    </citation>
    <scope>NUCLEOTIDE SEQUENCE [LARGE SCALE GENOMIC DNA]</scope>
    <source>
        <strain evidence="14">ATCC 2001 / BCRC 20586 / JCM 3761 / NBRC 0622 / NRRL Y-65 / CBS 138</strain>
    </source>
</reference>
<dbReference type="AlphaFoldDB" id="Q6FIT8"/>
<dbReference type="InterPro" id="IPR016819">
    <property type="entry name" value="RNase_P/MRP_POP5"/>
</dbReference>
<evidence type="ECO:0000313" key="12">
    <source>
        <dbReference type="CGD" id="CAL0136697"/>
    </source>
</evidence>
<dbReference type="HOGENOM" id="CLU_086710_1_2_1"/>
<keyword evidence="14" id="KW-1185">Reference proteome</keyword>
<evidence type="ECO:0000256" key="4">
    <source>
        <dbReference type="ARBA" id="ARBA00012179"/>
    </source>
</evidence>
<dbReference type="STRING" id="284593.Q6FIT8"/>
<dbReference type="FunFam" id="3.30.70.3250:FF:000004">
    <property type="entry name" value="Ribonuclease P/MRP protein subunit POP5"/>
    <property type="match status" value="1"/>
</dbReference>
<keyword evidence="8" id="KW-0539">Nucleus</keyword>
<dbReference type="OMA" id="IVRCPRA"/>
<gene>
    <name evidence="12 13" type="ordered locus">CAGL0M11836g</name>
</gene>
<protein>
    <recommendedName>
        <fullName evidence="9 11">Ribonuclease P/MRP protein subunit POP5</fullName>
        <ecNumber evidence="4 11">3.1.26.5</ecNumber>
    </recommendedName>
</protein>